<dbReference type="AlphaFoldDB" id="X0SMY3"/>
<name>X0SMY3_9ZZZZ</name>
<comment type="caution">
    <text evidence="1">The sequence shown here is derived from an EMBL/GenBank/DDBJ whole genome shotgun (WGS) entry which is preliminary data.</text>
</comment>
<organism evidence="1">
    <name type="scientific">marine sediment metagenome</name>
    <dbReference type="NCBI Taxonomy" id="412755"/>
    <lineage>
        <taxon>unclassified sequences</taxon>
        <taxon>metagenomes</taxon>
        <taxon>ecological metagenomes</taxon>
    </lineage>
</organism>
<proteinExistence type="predicted"/>
<accession>X0SMY3</accession>
<dbReference type="EMBL" id="BARS01005642">
    <property type="protein sequence ID" value="GAF76466.1"/>
    <property type="molecule type" value="Genomic_DNA"/>
</dbReference>
<sequence>LVDTDLVKSYGTDIPTSTYPQEIEAGDAFTTAWKSEYTFTTKNYSISVVKGSTTTIDESGATDNKKAYNELVEQHTLLALEEEGRAYAKFKSFGVKKIELAFRAGLKGWGLGDIIDCTIPQLSDGLLTLRINDIELGSDEDRFVLEQDEGEE</sequence>
<feature type="non-terminal residue" evidence="1">
    <location>
        <position position="1"/>
    </location>
</feature>
<reference evidence="1" key="1">
    <citation type="journal article" date="2014" name="Front. Microbiol.">
        <title>High frequency of phylogenetically diverse reductive dehalogenase-homologous genes in deep subseafloor sedimentary metagenomes.</title>
        <authorList>
            <person name="Kawai M."/>
            <person name="Futagami T."/>
            <person name="Toyoda A."/>
            <person name="Takaki Y."/>
            <person name="Nishi S."/>
            <person name="Hori S."/>
            <person name="Arai W."/>
            <person name="Tsubouchi T."/>
            <person name="Morono Y."/>
            <person name="Uchiyama I."/>
            <person name="Ito T."/>
            <person name="Fujiyama A."/>
            <person name="Inagaki F."/>
            <person name="Takami H."/>
        </authorList>
    </citation>
    <scope>NUCLEOTIDE SEQUENCE</scope>
    <source>
        <strain evidence="1">Expedition CK06-06</strain>
    </source>
</reference>
<evidence type="ECO:0000313" key="1">
    <source>
        <dbReference type="EMBL" id="GAF76466.1"/>
    </source>
</evidence>
<gene>
    <name evidence="1" type="ORF">S01H1_11064</name>
</gene>
<protein>
    <submittedName>
        <fullName evidence="1">Uncharacterized protein</fullName>
    </submittedName>
</protein>